<proteinExistence type="predicted"/>
<dbReference type="GO" id="GO:0003824">
    <property type="term" value="F:catalytic activity"/>
    <property type="evidence" value="ECO:0007669"/>
    <property type="project" value="InterPro"/>
</dbReference>
<comment type="caution">
    <text evidence="2">The sequence shown here is derived from an EMBL/GenBank/DDBJ whole genome shotgun (WGS) entry which is preliminary data.</text>
</comment>
<sequence>MGTCDNKCKVLLWDFFKWFCRFSGLIAALGQPISQSSPAGKIGSTSTPKPLTKRRLRVISVNLQSMRAKKESLWSLLEETSPDIILASETWLHPGIHDREFLPENYRFISRRDRPNDAHGGVAIIAHRELEGVEINLATETEFAAATFTCKHNKKPLVTAVLYRPPSSNDQYMNSLCAAITDLSNKFPGSVVWISGDANLPDIEWDTMSITGNRNSAPINTAFLTTVLDIGSEQVVNFPTRGNNLLDIFLTNRPSLINKCSPLPG</sequence>
<dbReference type="EMBL" id="VSWD01000010">
    <property type="protein sequence ID" value="KAK3090310.1"/>
    <property type="molecule type" value="Genomic_DNA"/>
</dbReference>
<evidence type="ECO:0000313" key="2">
    <source>
        <dbReference type="EMBL" id="KAK3090310.1"/>
    </source>
</evidence>
<dbReference type="Proteomes" id="UP001186944">
    <property type="component" value="Unassembled WGS sequence"/>
</dbReference>
<dbReference type="GO" id="GO:0007508">
    <property type="term" value="P:larval heart development"/>
    <property type="evidence" value="ECO:0007669"/>
    <property type="project" value="TreeGrafter"/>
</dbReference>
<dbReference type="InterPro" id="IPR036691">
    <property type="entry name" value="Endo/exonu/phosph_ase_sf"/>
</dbReference>
<dbReference type="PANTHER" id="PTHR33395">
    <property type="entry name" value="TRANSCRIPTASE, PUTATIVE-RELATED-RELATED"/>
    <property type="match status" value="1"/>
</dbReference>
<dbReference type="PANTHER" id="PTHR33395:SF22">
    <property type="entry name" value="REVERSE TRANSCRIPTASE DOMAIN-CONTAINING PROTEIN"/>
    <property type="match status" value="1"/>
</dbReference>
<gene>
    <name evidence="2" type="ORF">FSP39_010831</name>
</gene>
<dbReference type="InterPro" id="IPR005135">
    <property type="entry name" value="Endo/exonuclease/phosphatase"/>
</dbReference>
<dbReference type="GO" id="GO:0061343">
    <property type="term" value="P:cell adhesion involved in heart morphogenesis"/>
    <property type="evidence" value="ECO:0007669"/>
    <property type="project" value="TreeGrafter"/>
</dbReference>
<dbReference type="SUPFAM" id="SSF56219">
    <property type="entry name" value="DNase I-like"/>
    <property type="match status" value="1"/>
</dbReference>
<evidence type="ECO:0000313" key="3">
    <source>
        <dbReference type="Proteomes" id="UP001186944"/>
    </source>
</evidence>
<accession>A0AA89BPA6</accession>
<keyword evidence="3" id="KW-1185">Reference proteome</keyword>
<dbReference type="Pfam" id="PF03372">
    <property type="entry name" value="Exo_endo_phos"/>
    <property type="match status" value="1"/>
</dbReference>
<name>A0AA89BPA6_PINIB</name>
<dbReference type="GO" id="GO:0031012">
    <property type="term" value="C:extracellular matrix"/>
    <property type="evidence" value="ECO:0007669"/>
    <property type="project" value="TreeGrafter"/>
</dbReference>
<evidence type="ECO:0000259" key="1">
    <source>
        <dbReference type="Pfam" id="PF03372"/>
    </source>
</evidence>
<reference evidence="2" key="1">
    <citation type="submission" date="2019-08" db="EMBL/GenBank/DDBJ databases">
        <title>The improved chromosome-level genome for the pearl oyster Pinctada fucata martensii using PacBio sequencing and Hi-C.</title>
        <authorList>
            <person name="Zheng Z."/>
        </authorList>
    </citation>
    <scope>NUCLEOTIDE SEQUENCE</scope>
    <source>
        <strain evidence="2">ZZ-2019</strain>
        <tissue evidence="2">Adductor muscle</tissue>
    </source>
</reference>
<protein>
    <recommendedName>
        <fullName evidence="1">Endonuclease/exonuclease/phosphatase domain-containing protein</fullName>
    </recommendedName>
</protein>
<feature type="domain" description="Endonuclease/exonuclease/phosphatase" evidence="1">
    <location>
        <begin position="60"/>
        <end position="253"/>
    </location>
</feature>
<dbReference type="AlphaFoldDB" id="A0AA89BPA6"/>
<dbReference type="Gene3D" id="3.60.10.10">
    <property type="entry name" value="Endonuclease/exonuclease/phosphatase"/>
    <property type="match status" value="1"/>
</dbReference>
<organism evidence="2 3">
    <name type="scientific">Pinctada imbricata</name>
    <name type="common">Atlantic pearl-oyster</name>
    <name type="synonym">Pinctada martensii</name>
    <dbReference type="NCBI Taxonomy" id="66713"/>
    <lineage>
        <taxon>Eukaryota</taxon>
        <taxon>Metazoa</taxon>
        <taxon>Spiralia</taxon>
        <taxon>Lophotrochozoa</taxon>
        <taxon>Mollusca</taxon>
        <taxon>Bivalvia</taxon>
        <taxon>Autobranchia</taxon>
        <taxon>Pteriomorphia</taxon>
        <taxon>Pterioida</taxon>
        <taxon>Pterioidea</taxon>
        <taxon>Pteriidae</taxon>
        <taxon>Pinctada</taxon>
    </lineage>
</organism>